<dbReference type="Proteomes" id="UP000605568">
    <property type="component" value="Unassembled WGS sequence"/>
</dbReference>
<dbReference type="PANTHER" id="PTHR33627">
    <property type="entry name" value="TRANSPOSASE"/>
    <property type="match status" value="1"/>
</dbReference>
<proteinExistence type="predicted"/>
<feature type="domain" description="Transposase IS701-like DDE" evidence="1">
    <location>
        <begin position="21"/>
        <end position="234"/>
    </location>
</feature>
<evidence type="ECO:0000259" key="1">
    <source>
        <dbReference type="Pfam" id="PF13546"/>
    </source>
</evidence>
<dbReference type="EMBL" id="BNAR01000005">
    <property type="protein sequence ID" value="GHH43376.1"/>
    <property type="molecule type" value="Genomic_DNA"/>
</dbReference>
<organism evidence="2 3">
    <name type="scientific">Lentzea cavernae</name>
    <dbReference type="NCBI Taxonomy" id="2020703"/>
    <lineage>
        <taxon>Bacteria</taxon>
        <taxon>Bacillati</taxon>
        <taxon>Actinomycetota</taxon>
        <taxon>Actinomycetes</taxon>
        <taxon>Pseudonocardiales</taxon>
        <taxon>Pseudonocardiaceae</taxon>
        <taxon>Lentzea</taxon>
    </lineage>
</organism>
<evidence type="ECO:0000313" key="2">
    <source>
        <dbReference type="EMBL" id="GHH43376.1"/>
    </source>
</evidence>
<dbReference type="InterPro" id="IPR039365">
    <property type="entry name" value="IS701-like"/>
</dbReference>
<dbReference type="Pfam" id="PF13546">
    <property type="entry name" value="DDE_5"/>
    <property type="match status" value="1"/>
</dbReference>
<dbReference type="PANTHER" id="PTHR33627:SF1">
    <property type="entry name" value="TRANSPOSASE"/>
    <property type="match status" value="1"/>
</dbReference>
<gene>
    <name evidence="2" type="ORF">GCM10017774_41250</name>
</gene>
<reference evidence="3" key="1">
    <citation type="journal article" date="2019" name="Int. J. Syst. Evol. Microbiol.">
        <title>The Global Catalogue of Microorganisms (GCM) 10K type strain sequencing project: providing services to taxonomists for standard genome sequencing and annotation.</title>
        <authorList>
            <consortium name="The Broad Institute Genomics Platform"/>
            <consortium name="The Broad Institute Genome Sequencing Center for Infectious Disease"/>
            <person name="Wu L."/>
            <person name="Ma J."/>
        </authorList>
    </citation>
    <scope>NUCLEOTIDE SEQUENCE [LARGE SCALE GENOMIC DNA]</scope>
    <source>
        <strain evidence="3">CGMCC 4.7367</strain>
    </source>
</reference>
<accession>A0ABQ3MI93</accession>
<keyword evidence="3" id="KW-1185">Reference proteome</keyword>
<dbReference type="InterPro" id="IPR038721">
    <property type="entry name" value="IS701-like_DDE_dom"/>
</dbReference>
<evidence type="ECO:0000313" key="3">
    <source>
        <dbReference type="Proteomes" id="UP000605568"/>
    </source>
</evidence>
<protein>
    <recommendedName>
        <fullName evidence="1">Transposase IS701-like DDE domain-containing protein</fullName>
    </recommendedName>
</protein>
<name>A0ABQ3MI93_9PSEU</name>
<sequence length="349" mass="39520">MGLMHKTVIGADELSRFCDSVFASFTRFDQRQWGKVYVRGLVEVEGRKSVRRIGEHVLGRRADQCIQQFVNQSPWDCSPVRHHLADQVTAALAPQAWVVEEVALPKTGRSSVGVERQFAASEGRVLNCQLGISVVAAGARGCVPLNWRLLLPPTWDDDVARRTRARLTDEDKHVPWWCSVLDAIDEMTGRWQQKPLPVIVDARTQTAVDRLVRGLESRGLRYAVRTDPRTPVVSDGLARSMGSGAITLRWWDHRASRPHYVTSHRAGKVIAEWAPDLRRPRSVWLTNLEAVRPPALIELLALRRRAGGDLVELGERMGLRHFEGRSFQGWHHHTTLVSIAHAYRVLHHR</sequence>
<comment type="caution">
    <text evidence="2">The sequence shown here is derived from an EMBL/GenBank/DDBJ whole genome shotgun (WGS) entry which is preliminary data.</text>
</comment>